<dbReference type="FunFam" id="1.25.40.1040:FF:000003">
    <property type="entry name" value="N-terminal acetyltransferase A, auxiliary subunit"/>
    <property type="match status" value="1"/>
</dbReference>
<dbReference type="PROSITE" id="PS50005">
    <property type="entry name" value="TPR"/>
    <property type="match status" value="1"/>
</dbReference>
<dbReference type="SMART" id="SM00028">
    <property type="entry name" value="TPR"/>
    <property type="match status" value="5"/>
</dbReference>
<feature type="compositionally biased region" description="Basic and acidic residues" evidence="4">
    <location>
        <begin position="446"/>
        <end position="460"/>
    </location>
</feature>
<evidence type="ECO:0000313" key="5">
    <source>
        <dbReference type="EMBL" id="UQC79666.1"/>
    </source>
</evidence>
<dbReference type="Gene3D" id="1.25.40.1040">
    <property type="match status" value="1"/>
</dbReference>
<feature type="compositionally biased region" description="Basic and acidic residues" evidence="4">
    <location>
        <begin position="1079"/>
        <end position="1115"/>
    </location>
</feature>
<accession>A0A9Q8SLP7</accession>
<dbReference type="PANTHER" id="PTHR22767:SF2">
    <property type="entry name" value="N(ALPHA)-ACETYLTRANSFERASE 15_16, ISOFORM A"/>
    <property type="match status" value="1"/>
</dbReference>
<organism evidence="5 6">
    <name type="scientific">Colletotrichum lupini</name>
    <dbReference type="NCBI Taxonomy" id="145971"/>
    <lineage>
        <taxon>Eukaryota</taxon>
        <taxon>Fungi</taxon>
        <taxon>Dikarya</taxon>
        <taxon>Ascomycota</taxon>
        <taxon>Pezizomycotina</taxon>
        <taxon>Sordariomycetes</taxon>
        <taxon>Hypocreomycetidae</taxon>
        <taxon>Glomerellales</taxon>
        <taxon>Glomerellaceae</taxon>
        <taxon>Colletotrichum</taxon>
        <taxon>Colletotrichum acutatum species complex</taxon>
    </lineage>
</organism>
<name>A0A9Q8SLP7_9PEZI</name>
<dbReference type="PANTHER" id="PTHR22767">
    <property type="entry name" value="N-TERMINAL ACETYLTRANSFERASE-RELATED"/>
    <property type="match status" value="1"/>
</dbReference>
<feature type="region of interest" description="Disordered" evidence="4">
    <location>
        <begin position="440"/>
        <end position="460"/>
    </location>
</feature>
<proteinExistence type="predicted"/>
<dbReference type="GeneID" id="73339165"/>
<evidence type="ECO:0000256" key="1">
    <source>
        <dbReference type="ARBA" id="ARBA00022737"/>
    </source>
</evidence>
<feature type="repeat" description="TPR" evidence="3">
    <location>
        <begin position="561"/>
        <end position="594"/>
    </location>
</feature>
<dbReference type="InterPro" id="IPR011990">
    <property type="entry name" value="TPR-like_helical_dom_sf"/>
</dbReference>
<dbReference type="SUPFAM" id="SSF48452">
    <property type="entry name" value="TPR-like"/>
    <property type="match status" value="2"/>
</dbReference>
<keyword evidence="6" id="KW-1185">Reference proteome</keyword>
<dbReference type="InterPro" id="IPR019171">
    <property type="entry name" value="MIX23"/>
</dbReference>
<evidence type="ECO:0000256" key="3">
    <source>
        <dbReference type="PROSITE-ProRule" id="PRU00339"/>
    </source>
</evidence>
<dbReference type="GO" id="GO:0005758">
    <property type="term" value="C:mitochondrial intermembrane space"/>
    <property type="evidence" value="ECO:0007669"/>
    <property type="project" value="InterPro"/>
</dbReference>
<dbReference type="KEGG" id="clup:CLUP02_05146"/>
<sequence length="1302" mass="146703">MTGLNDSMIRGTPGIAILRTKRIFTTISTLANILWKKESSSATTGAVPSNPPTGDIMTQPPAQPHLTPQFCFSTGALRDFLRLSRATVDDSITQNLNALVTPARAGFDPTSTSQRTPRSFPRQIDPQACQNFKDQVLFPTWHARAEVLHYCGVVATSPDPDDPEVLLRQIEAAKDKERVVNERLDPYSGRFFPREPRTEQLAMLIRQEKGVENIVRTRTWDMVKQRCGESANSWEEALAAAVPVLYKCPPRIVPTFSAEKENMLEQQRPQRTRTLALHDPEDHRNSGCFEASRHVPDFKHREAKFTMNPAVFHGGWPWLTVPHQNGGLAVTERDVRRACVHWWCDFDAVKTDLMGPDSFCPAKSPPSRQTVRPSYGTDTVVAVAAGRRRRTEPQGGQPAQPWNISVRGLAHDQSSTFHPTPSKRYESSVPDTTDLYSFYPSLTSEDPSRHTAADQPSEDRFLLDDSVSFSSQCRRFDPRPNTDPMPQPLNSKEASLFRAVIRAYEDKQYKRGLKSADLILKKNPKHGDTMAMKALIMNAQGKTEEAFALGKEALTVDMKSHICWHVYGLLYRANKNFEEAIKAYKFALKLEPESTQIQRDLAILQVQMRDYAGYISSRTAMLQARPQLRQSWTALAIAHHLSGDLSAAENVLTTYEGTLKSTPSRSDYENSEAVMYKNTIIAEQGDYQRALEHLESAAKHNLDRLEYLELRAKYLVKLGKKEEAIAAWQALVERNADRPAYFEGLESAHAFSDSDAAARKEIYEKYAKKFPRSDAPRRLPLNFLSGDDFSAAAKEYLTLMFNKGVPSTFANLKHLYSDSAKKEALEALAQDYLKSSSNTEATNGDRSKGEAAALYFLAQHYNYHLSRDLTKAHEYVDKAIEKVPDSVDFTMTKARIWKHQGNLQKASETMDKARTLDTRDRYINTKAAKYQLRNNETEQALKTVGLFTRADTVGGPLADLLDMQCVWFLTEDGEAYARQGDDALALKRFHTVHNIFDVWQEDQFDFHSFSLRKGQIRAYVDMVRWEDHLRDHPFYSRAALDAVAIYLRRADRPAANGVNGDANGDDASERKKAAKKAKKEQQRLEREAADRAAKQDPNKGKPASEEPKKKDEDPLGLKLLEAEPLSAAMRFVTPLLQFSPQNINAQFAGFDVYLRRKKYVLALRSLNAARALDASHPGVHERVVEFAHVVRPALESLPAKVQELIKSEFTPPAGDLKKYNEEFLSDNKAKPTHIVAALKTRRVLGEDSAKAEADLANVVKAPDATFELATEVYNLLKAWRSTEAETLKKEAHARWPEVSLFA</sequence>
<dbReference type="InterPro" id="IPR019734">
    <property type="entry name" value="TPR_rpt"/>
</dbReference>
<feature type="region of interest" description="Disordered" evidence="4">
    <location>
        <begin position="1055"/>
        <end position="1115"/>
    </location>
</feature>
<evidence type="ECO:0000256" key="2">
    <source>
        <dbReference type="ARBA" id="ARBA00022803"/>
    </source>
</evidence>
<reference evidence="5" key="1">
    <citation type="journal article" date="2021" name="Mol. Plant Microbe Interact.">
        <title>Complete Genome Sequence of the Plant-Pathogenic Fungus Colletotrichum lupini.</title>
        <authorList>
            <person name="Baroncelli R."/>
            <person name="Pensec F."/>
            <person name="Da Lio D."/>
            <person name="Boufleur T."/>
            <person name="Vicente I."/>
            <person name="Sarrocco S."/>
            <person name="Picot A."/>
            <person name="Baraldi E."/>
            <person name="Sukno S."/>
            <person name="Thon M."/>
            <person name="Le Floch G."/>
        </authorList>
    </citation>
    <scope>NUCLEOTIDE SEQUENCE</scope>
    <source>
        <strain evidence="5">IMI 504893</strain>
    </source>
</reference>
<keyword evidence="2 3" id="KW-0802">TPR repeat</keyword>
<dbReference type="InterPro" id="IPR021183">
    <property type="entry name" value="NatA_aux_su"/>
</dbReference>
<dbReference type="Pfam" id="PF09774">
    <property type="entry name" value="MIX23"/>
    <property type="match status" value="1"/>
</dbReference>
<dbReference type="Pfam" id="PF12569">
    <property type="entry name" value="NatA_aux_su"/>
    <property type="match status" value="1"/>
</dbReference>
<evidence type="ECO:0000313" key="6">
    <source>
        <dbReference type="Proteomes" id="UP000830671"/>
    </source>
</evidence>
<dbReference type="RefSeq" id="XP_049141298.1">
    <property type="nucleotide sequence ID" value="XM_049284155.1"/>
</dbReference>
<feature type="region of interest" description="Disordered" evidence="4">
    <location>
        <begin position="412"/>
        <end position="431"/>
    </location>
</feature>
<dbReference type="Gene3D" id="1.25.40.1010">
    <property type="match status" value="1"/>
</dbReference>
<dbReference type="EMBL" id="CP019475">
    <property type="protein sequence ID" value="UQC79666.1"/>
    <property type="molecule type" value="Genomic_DNA"/>
</dbReference>
<protein>
    <submittedName>
        <fullName evidence="5">Tetratricopeptide</fullName>
    </submittedName>
</protein>
<dbReference type="Proteomes" id="UP000830671">
    <property type="component" value="Chromosome 3"/>
</dbReference>
<evidence type="ECO:0000256" key="4">
    <source>
        <dbReference type="SAM" id="MobiDB-lite"/>
    </source>
</evidence>
<dbReference type="GO" id="GO:0031415">
    <property type="term" value="C:NatA complex"/>
    <property type="evidence" value="ECO:0007669"/>
    <property type="project" value="TreeGrafter"/>
</dbReference>
<keyword evidence="1" id="KW-0677">Repeat</keyword>
<gene>
    <name evidence="5" type="ORF">CLUP02_05146</name>
</gene>